<feature type="compositionally biased region" description="Basic residues" evidence="2">
    <location>
        <begin position="1"/>
        <end position="12"/>
    </location>
</feature>
<name>A0A5J4UIE4_9EUKA</name>
<comment type="caution">
    <text evidence="3">The sequence shown here is derived from an EMBL/GenBank/DDBJ whole genome shotgun (WGS) entry which is preliminary data.</text>
</comment>
<evidence type="ECO:0000256" key="1">
    <source>
        <dbReference type="SAM" id="Coils"/>
    </source>
</evidence>
<reference evidence="3 4" key="1">
    <citation type="submission" date="2019-03" db="EMBL/GenBank/DDBJ databases">
        <title>Single cell metagenomics reveals metabolic interactions within the superorganism composed of flagellate Streblomastix strix and complex community of Bacteroidetes bacteria on its surface.</title>
        <authorList>
            <person name="Treitli S.C."/>
            <person name="Kolisko M."/>
            <person name="Husnik F."/>
            <person name="Keeling P."/>
            <person name="Hampl V."/>
        </authorList>
    </citation>
    <scope>NUCLEOTIDE SEQUENCE [LARGE SCALE GENOMIC DNA]</scope>
    <source>
        <strain evidence="3">ST1C</strain>
    </source>
</reference>
<keyword evidence="1" id="KW-0175">Coiled coil</keyword>
<proteinExistence type="predicted"/>
<dbReference type="Proteomes" id="UP000324800">
    <property type="component" value="Unassembled WGS sequence"/>
</dbReference>
<protein>
    <submittedName>
        <fullName evidence="3">Uncharacterized protein</fullName>
    </submittedName>
</protein>
<dbReference type="AlphaFoldDB" id="A0A5J4UIE4"/>
<dbReference type="EMBL" id="SNRW01016044">
    <property type="protein sequence ID" value="KAA6369760.1"/>
    <property type="molecule type" value="Genomic_DNA"/>
</dbReference>
<feature type="region of interest" description="Disordered" evidence="2">
    <location>
        <begin position="1"/>
        <end position="57"/>
    </location>
</feature>
<evidence type="ECO:0000313" key="3">
    <source>
        <dbReference type="EMBL" id="KAA6369760.1"/>
    </source>
</evidence>
<accession>A0A5J4UIE4</accession>
<feature type="coiled-coil region" evidence="1">
    <location>
        <begin position="357"/>
        <end position="391"/>
    </location>
</feature>
<evidence type="ECO:0000313" key="4">
    <source>
        <dbReference type="Proteomes" id="UP000324800"/>
    </source>
</evidence>
<sequence>MIPKTTKKHYKQPKQQDRNSEIDSEDIETDPYHHTTRDPDMILPSEEENQENDQDQDVIQDQEITKAQEKLEWMLTGIKMDSKPEMNQEVEAKEHIGEGGPIIMKENRVMKIEINRIRKDTEKHRNIIHIQNKPLTRQRTQQIRTGLTNLRIRIEDKVGMITQMMTGQNAHRCRKTHLTTILTEIQHGQNMRPHNTRYQYRNLSNLYNKHKKCNRYRYNLNSKLQLKYRSIKGRIDQPPNQDDIDEQEIIQERLAIQQNEKDELGISDSDVQLQKLIGAIDNKNSLSPRAAQKQLQEIILQSVSNQTTKQQQQTIGSKIYQRIISPAPKMINIGMIKDKSVIQSQLSVTPTQKSQHRSGIRQRLKNAERELQELKAKQQLQQQNNIDLNNTNVEMPDIQGTVGQLTGLQPSSGDEDLGLNAGLRPIKTGSISVNNRERTELQINECHDDNADEEEDEQTDEAALNQNKDYRVNVHSQPLVQENLDIQPQNNQGSNALSLNGKR</sequence>
<evidence type="ECO:0000256" key="2">
    <source>
        <dbReference type="SAM" id="MobiDB-lite"/>
    </source>
</evidence>
<feature type="compositionally biased region" description="Basic and acidic residues" evidence="2">
    <location>
        <begin position="30"/>
        <end position="40"/>
    </location>
</feature>
<feature type="compositionally biased region" description="Acidic residues" evidence="2">
    <location>
        <begin position="45"/>
        <end position="57"/>
    </location>
</feature>
<feature type="region of interest" description="Disordered" evidence="2">
    <location>
        <begin position="481"/>
        <end position="503"/>
    </location>
</feature>
<organism evidence="3 4">
    <name type="scientific">Streblomastix strix</name>
    <dbReference type="NCBI Taxonomy" id="222440"/>
    <lineage>
        <taxon>Eukaryota</taxon>
        <taxon>Metamonada</taxon>
        <taxon>Preaxostyla</taxon>
        <taxon>Oxymonadida</taxon>
        <taxon>Streblomastigidae</taxon>
        <taxon>Streblomastix</taxon>
    </lineage>
</organism>
<gene>
    <name evidence="3" type="ORF">EZS28_034714</name>
</gene>